<evidence type="ECO:0000313" key="3">
    <source>
        <dbReference type="EnsemblMetazoa" id="CapteP223592"/>
    </source>
</evidence>
<evidence type="ECO:0000313" key="2">
    <source>
        <dbReference type="EMBL" id="ELU13079.1"/>
    </source>
</evidence>
<organism evidence="2">
    <name type="scientific">Capitella teleta</name>
    <name type="common">Polychaete worm</name>
    <dbReference type="NCBI Taxonomy" id="283909"/>
    <lineage>
        <taxon>Eukaryota</taxon>
        <taxon>Metazoa</taxon>
        <taxon>Spiralia</taxon>
        <taxon>Lophotrochozoa</taxon>
        <taxon>Annelida</taxon>
        <taxon>Polychaeta</taxon>
        <taxon>Sedentaria</taxon>
        <taxon>Scolecida</taxon>
        <taxon>Capitellidae</taxon>
        <taxon>Capitella</taxon>
    </lineage>
</organism>
<dbReference type="EnsemblMetazoa" id="CapteT223592">
    <property type="protein sequence ID" value="CapteP223592"/>
    <property type="gene ID" value="CapteG223592"/>
</dbReference>
<feature type="region of interest" description="Disordered" evidence="1">
    <location>
        <begin position="149"/>
        <end position="193"/>
    </location>
</feature>
<feature type="region of interest" description="Disordered" evidence="1">
    <location>
        <begin position="207"/>
        <end position="295"/>
    </location>
</feature>
<evidence type="ECO:0000313" key="4">
    <source>
        <dbReference type="Proteomes" id="UP000014760"/>
    </source>
</evidence>
<dbReference type="EMBL" id="KB295515">
    <property type="protein sequence ID" value="ELU13079.1"/>
    <property type="molecule type" value="Genomic_DNA"/>
</dbReference>
<sequence>MCTLNAPFNCSNMLTLATKIVQADYEPVPESYGYSPLLLSTIRKCIEADPSKRPDIVGVAAHIADRMLIHLDTEHRSRIQLSSRLEREKRRTQKHYYEANRNMQNYHRLFLVSQERYDKLVNLASSGGATSIKNDEETDSADTSVFNEIQDTDGEDPQSLAEWVSEDDSSEGDQPARSNVPRPPEGYPKGQRAKGHLESINQQLTLEIPSKCSRDSGISSGDPSPNTPQTNSPSPHCVSASAATKTSNHSPQFTRPKSYPGGQRSVAGAAGAQLQGLRKTSAGVRMRPTSATPGTLTISPRKVREINDPISQMLNQLHKIIYITQLPPTLCHNQKRKVVERFKRILFAPQSTSYNLKNELKKLLSGSRECVDINLGSEKLARQISREQTEVFDEKSGTTQVMHTEEMITYEQMHAIIESELMESGYYNMSPSSSAASPKVRAHPMQSASDLYTSFLASKP</sequence>
<keyword evidence="4" id="KW-1185">Reference proteome</keyword>
<reference evidence="4" key="1">
    <citation type="submission" date="2012-12" db="EMBL/GenBank/DDBJ databases">
        <authorList>
            <person name="Hellsten U."/>
            <person name="Grimwood J."/>
            <person name="Chapman J.A."/>
            <person name="Shapiro H."/>
            <person name="Aerts A."/>
            <person name="Otillar R.P."/>
            <person name="Terry A.Y."/>
            <person name="Boore J.L."/>
            <person name="Simakov O."/>
            <person name="Marletaz F."/>
            <person name="Cho S.-J."/>
            <person name="Edsinger-Gonzales E."/>
            <person name="Havlak P."/>
            <person name="Kuo D.-H."/>
            <person name="Larsson T."/>
            <person name="Lv J."/>
            <person name="Arendt D."/>
            <person name="Savage R."/>
            <person name="Osoegawa K."/>
            <person name="de Jong P."/>
            <person name="Lindberg D.R."/>
            <person name="Seaver E.C."/>
            <person name="Weisblat D.A."/>
            <person name="Putnam N.H."/>
            <person name="Grigoriev I.V."/>
            <person name="Rokhsar D.S."/>
        </authorList>
    </citation>
    <scope>NUCLEOTIDE SEQUENCE</scope>
    <source>
        <strain evidence="4">I ESC-2004</strain>
    </source>
</reference>
<protein>
    <recommendedName>
        <fullName evidence="5">Protein kinase domain-containing protein</fullName>
    </recommendedName>
</protein>
<evidence type="ECO:0008006" key="5">
    <source>
        <dbReference type="Google" id="ProtNLM"/>
    </source>
</evidence>
<reference evidence="3" key="3">
    <citation type="submission" date="2015-06" db="UniProtKB">
        <authorList>
            <consortium name="EnsemblMetazoa"/>
        </authorList>
    </citation>
    <scope>IDENTIFICATION</scope>
</reference>
<feature type="compositionally biased region" description="Polar residues" evidence="1">
    <location>
        <begin position="241"/>
        <end position="255"/>
    </location>
</feature>
<dbReference type="OrthoDB" id="248923at2759"/>
<dbReference type="Proteomes" id="UP000014760">
    <property type="component" value="Unassembled WGS sequence"/>
</dbReference>
<gene>
    <name evidence="2" type="ORF">CAPTEDRAFT_223592</name>
</gene>
<dbReference type="Gene3D" id="1.10.510.10">
    <property type="entry name" value="Transferase(Phosphotransferase) domain 1"/>
    <property type="match status" value="1"/>
</dbReference>
<name>R7V3F3_CAPTE</name>
<dbReference type="HOGENOM" id="CLU_045632_1_0_1"/>
<feature type="compositionally biased region" description="Low complexity" evidence="1">
    <location>
        <begin position="223"/>
        <end position="235"/>
    </location>
</feature>
<dbReference type="EMBL" id="AMQN01005248">
    <property type="status" value="NOT_ANNOTATED_CDS"/>
    <property type="molecule type" value="Genomic_DNA"/>
</dbReference>
<evidence type="ECO:0000256" key="1">
    <source>
        <dbReference type="SAM" id="MobiDB-lite"/>
    </source>
</evidence>
<proteinExistence type="predicted"/>
<dbReference type="STRING" id="283909.R7V3F3"/>
<dbReference type="AlphaFoldDB" id="R7V3F3"/>
<dbReference type="OMA" id="NIFTADW"/>
<dbReference type="InterPro" id="IPR011009">
    <property type="entry name" value="Kinase-like_dom_sf"/>
</dbReference>
<reference evidence="2 4" key="2">
    <citation type="journal article" date="2013" name="Nature">
        <title>Insights into bilaterian evolution from three spiralian genomes.</title>
        <authorList>
            <person name="Simakov O."/>
            <person name="Marletaz F."/>
            <person name="Cho S.J."/>
            <person name="Edsinger-Gonzales E."/>
            <person name="Havlak P."/>
            <person name="Hellsten U."/>
            <person name="Kuo D.H."/>
            <person name="Larsson T."/>
            <person name="Lv J."/>
            <person name="Arendt D."/>
            <person name="Savage R."/>
            <person name="Osoegawa K."/>
            <person name="de Jong P."/>
            <person name="Grimwood J."/>
            <person name="Chapman J.A."/>
            <person name="Shapiro H."/>
            <person name="Aerts A."/>
            <person name="Otillar R.P."/>
            <person name="Terry A.Y."/>
            <person name="Boore J.L."/>
            <person name="Grigoriev I.V."/>
            <person name="Lindberg D.R."/>
            <person name="Seaver E.C."/>
            <person name="Weisblat D.A."/>
            <person name="Putnam N.H."/>
            <person name="Rokhsar D.S."/>
        </authorList>
    </citation>
    <scope>NUCLEOTIDE SEQUENCE</scope>
    <source>
        <strain evidence="2 4">I ESC-2004</strain>
    </source>
</reference>
<accession>R7V3F3</accession>
<feature type="compositionally biased region" description="Low complexity" evidence="1">
    <location>
        <begin position="267"/>
        <end position="277"/>
    </location>
</feature>
<dbReference type="SUPFAM" id="SSF56112">
    <property type="entry name" value="Protein kinase-like (PK-like)"/>
    <property type="match status" value="1"/>
</dbReference>